<dbReference type="KEGG" id="hje:HacjB3_18108"/>
<dbReference type="HOGENOM" id="CLU_1544160_0_0_2"/>
<dbReference type="eggNOG" id="arCOG10214">
    <property type="taxonomic scope" value="Archaea"/>
</dbReference>
<dbReference type="EMBL" id="CP002064">
    <property type="protein sequence ID" value="ADJ16964.1"/>
    <property type="molecule type" value="Genomic_DNA"/>
</dbReference>
<dbReference type="InterPro" id="IPR005094">
    <property type="entry name" value="Endonuclease_MobA/VirD2"/>
</dbReference>
<evidence type="ECO:0000313" key="5">
    <source>
        <dbReference type="Proteomes" id="UP000000390"/>
    </source>
</evidence>
<evidence type="ECO:0000313" key="3">
    <source>
        <dbReference type="EMBL" id="ADJ16964.1"/>
    </source>
</evidence>
<gene>
    <name evidence="3" type="ordered locus">HacjB3_18108</name>
    <name evidence="4" type="ordered locus">HacjB3_18263</name>
</gene>
<feature type="compositionally biased region" description="Basic and acidic residues" evidence="1">
    <location>
        <begin position="131"/>
        <end position="160"/>
    </location>
</feature>
<keyword evidence="3" id="KW-0614">Plasmid</keyword>
<dbReference type="Pfam" id="PF03432">
    <property type="entry name" value="Relaxase"/>
    <property type="match status" value="1"/>
</dbReference>
<evidence type="ECO:0000313" key="4">
    <source>
        <dbReference type="EMBL" id="ADJ16995.1"/>
    </source>
</evidence>
<dbReference type="Proteomes" id="UP000000390">
    <property type="component" value="Plasmid 2"/>
</dbReference>
<sequence length="173" mass="20653">MTTFLQTEYRDSGAGKLMAYIGREGDTPVHDRAGRLISNKQKERFVEKSERHQFERHMIISPENGNDLSNDEIGKETRRTMEQFTKNRPTVTYAYSVHRDTEHPHAHVAMTGEKTDLYMDRGDVENVRETANERMVERERYKHRRQEKERANERDSREREQELEDELEIERGR</sequence>
<dbReference type="GeneID" id="9421442"/>
<organism evidence="3 5">
    <name type="scientific">Halalkalicoccus jeotgali (strain DSM 18796 / CECT 7217 / JCM 14584 / KCTC 4019 / B3)</name>
    <dbReference type="NCBI Taxonomy" id="795797"/>
    <lineage>
        <taxon>Archaea</taxon>
        <taxon>Methanobacteriati</taxon>
        <taxon>Methanobacteriota</taxon>
        <taxon>Stenosarchaea group</taxon>
        <taxon>Halobacteria</taxon>
        <taxon>Halobacteriales</taxon>
        <taxon>Halococcaceae</taxon>
        <taxon>Halalkalicoccus</taxon>
    </lineage>
</organism>
<proteinExistence type="predicted"/>
<feature type="domain" description="MobA/VirD2-like nuclease" evidence="2">
    <location>
        <begin position="56"/>
        <end position="111"/>
    </location>
</feature>
<evidence type="ECO:0000256" key="1">
    <source>
        <dbReference type="SAM" id="MobiDB-lite"/>
    </source>
</evidence>
<geneLocation type="plasmid" evidence="3 5">
    <name>2</name>
</geneLocation>
<feature type="compositionally biased region" description="Acidic residues" evidence="1">
    <location>
        <begin position="161"/>
        <end position="173"/>
    </location>
</feature>
<protein>
    <submittedName>
        <fullName evidence="3">Relaxase/mobilization nuclease domain-containing protein</fullName>
    </submittedName>
</protein>
<name>D8JC57_HALJB</name>
<feature type="region of interest" description="Disordered" evidence="1">
    <location>
        <begin position="131"/>
        <end position="173"/>
    </location>
</feature>
<dbReference type="KEGG" id="hje:HacjB3_18263"/>
<reference evidence="3 5" key="1">
    <citation type="journal article" date="2010" name="J. Bacteriol.">
        <title>Complete genome sequence of Halalkalicoccus jeotgali B3(T), an extremely halophilic archaeon.</title>
        <authorList>
            <person name="Roh S.W."/>
            <person name="Nam Y.D."/>
            <person name="Nam S.H."/>
            <person name="Choi S.H."/>
            <person name="Park H.S."/>
            <person name="Bae J.W."/>
        </authorList>
    </citation>
    <scope>NUCLEOTIDE SEQUENCE [LARGE SCALE GENOMIC DNA]</scope>
    <source>
        <strain evidence="3">B3</strain>
        <strain evidence="5">DSM 18796 / CECT 7217 / JCM 14584 / KCTC 4019 / B3</strain>
        <plasmid evidence="5">2</plasmid>
    </source>
</reference>
<dbReference type="EMBL" id="CP002064">
    <property type="protein sequence ID" value="ADJ16995.1"/>
    <property type="molecule type" value="Genomic_DNA"/>
</dbReference>
<dbReference type="AlphaFoldDB" id="D8JC57"/>
<evidence type="ECO:0000259" key="2">
    <source>
        <dbReference type="Pfam" id="PF03432"/>
    </source>
</evidence>
<dbReference type="PATRIC" id="fig|795797.18.peg.3528"/>
<accession>D8JC57</accession>
<dbReference type="RefSeq" id="WP_013199651.1">
    <property type="nucleotide sequence ID" value="NC_014299.1"/>
</dbReference>
<dbReference type="OrthoDB" id="219842at2157"/>